<feature type="domain" description="TonB-dependent receptor plug" evidence="3">
    <location>
        <begin position="47"/>
        <end position="152"/>
    </location>
</feature>
<gene>
    <name evidence="4" type="ORF">FGF67_08490</name>
</gene>
<dbReference type="InterPro" id="IPR037066">
    <property type="entry name" value="Plug_dom_sf"/>
</dbReference>
<sequence length="925" mass="102776">MKYYILLVLTTITMGVVSAQQKNIDTITKIKVEEKVKLPFGELNQDKLVGAVDVIKADALSHTSDYNVESALAGQAPGLIISKGNGAPGFDTTWMKVRGLSRGGNSDSPLIVIDGIANRSLSSIALDEVESIQVLKDVTAKMLYGSKAANGVLMVTTKRGYNGTKKVSFFVESGFKSATVLPEYLNSADYATLYNQARINDGLDPVYTDQQISDYRNNPSPLNPDVDYNSEFLKNNASFTRFNAELIGGDDKTKYFLNLGYIREDGLEKLRSQDFNRLNIRSNLDYQVNKSVSMFLDIAGRMDIWDRANINNNEFFNSLSSHRPNDYALYVGDYGDTDNLGWSPRVATNLVGELTRSGYVKTNNYYAQTNLGLNIDLSSITSGLSIGGYVTFDFYNNVGLGKSLQYSRVDPITETRIGTDVLTGSESRMGDDTRQNLGIVGTLDYNKSWGKNDLQINFSALQQTLIRKSTLDGPTTQQDDKNMNFGGRVNYTFNNKYTVEGTASYMGSDKFTKANRWGLFGAGGLGWIISNENFLKNSSAVNFLKLKGSFGVMGYDNSFDYLLYRDFYVANGNLRTGPKNAVQEFGWRAGQIGNTNLTFEKSREFNIGVEASLFNNKVAIEANYFNEYRYDMPAVLNNALPDFTGELKPIGNFNEVSNTGVDFFVRYKEHIGDFNFSIGTNVIFSKAVNEVFDELNEYAHLNRTGQATDAIFGWQADGLYQNEAEIIADNVTSSYGEIIPGDVRLLNIVNDKGDNVIDQFDRKIIGNSFPRTHYALNLDLEYKGFQLFVIGQGVSGVDRFLNTSYYWNVGENKYSNYASGAAVPGSVAGASSPRLTSLSQSHSYRNSSYWLTNGAFFKIRTMELSYNFDENVSSKIGANNLKLFVRGNDLITISDIKDSDPENMNAGINAYPMYKTISLGLKLTY</sequence>
<feature type="chain" id="PRO_5022719480" evidence="2">
    <location>
        <begin position="20"/>
        <end position="925"/>
    </location>
</feature>
<keyword evidence="2" id="KW-0732">Signal</keyword>
<keyword evidence="5" id="KW-1185">Reference proteome</keyword>
<proteinExistence type="inferred from homology"/>
<dbReference type="InterPro" id="IPR023996">
    <property type="entry name" value="TonB-dep_OMP_SusC/RagA"/>
</dbReference>
<evidence type="ECO:0000259" key="3">
    <source>
        <dbReference type="Pfam" id="PF07715"/>
    </source>
</evidence>
<reference evidence="4 5" key="1">
    <citation type="submission" date="2019-05" db="EMBL/GenBank/DDBJ databases">
        <title>Tamlana fucoidanivorans sp. nov., isolated from the surface of algae collected from Fujian province in China.</title>
        <authorList>
            <person name="Li J."/>
        </authorList>
    </citation>
    <scope>NUCLEOTIDE SEQUENCE [LARGE SCALE GENOMIC DNA]</scope>
    <source>
        <strain evidence="4 5">CW2-9</strain>
    </source>
</reference>
<accession>A0A5C4SLW8</accession>
<evidence type="ECO:0000313" key="4">
    <source>
        <dbReference type="EMBL" id="TNJ44669.1"/>
    </source>
</evidence>
<dbReference type="RefSeq" id="WP_139696721.1">
    <property type="nucleotide sequence ID" value="NZ_CP074074.1"/>
</dbReference>
<dbReference type="OrthoDB" id="9768177at2"/>
<comment type="subcellular location">
    <subcellularLocation>
        <location evidence="1">Cell outer membrane</location>
        <topology evidence="1">Multi-pass membrane protein</topology>
    </subcellularLocation>
</comment>
<dbReference type="Proteomes" id="UP000308713">
    <property type="component" value="Unassembled WGS sequence"/>
</dbReference>
<dbReference type="NCBIfam" id="TIGR04056">
    <property type="entry name" value="OMP_RagA_SusC"/>
    <property type="match status" value="1"/>
</dbReference>
<name>A0A5C4SLW8_9FLAO</name>
<keyword evidence="1" id="KW-0998">Cell outer membrane</keyword>
<keyword evidence="1" id="KW-0472">Membrane</keyword>
<dbReference type="AlphaFoldDB" id="A0A5C4SLW8"/>
<keyword evidence="1" id="KW-0813">Transport</keyword>
<dbReference type="GO" id="GO:0009279">
    <property type="term" value="C:cell outer membrane"/>
    <property type="evidence" value="ECO:0007669"/>
    <property type="project" value="UniProtKB-SubCell"/>
</dbReference>
<keyword evidence="1" id="KW-0812">Transmembrane</keyword>
<dbReference type="InterPro" id="IPR039426">
    <property type="entry name" value="TonB-dep_rcpt-like"/>
</dbReference>
<dbReference type="EMBL" id="VDCS01000007">
    <property type="protein sequence ID" value="TNJ44669.1"/>
    <property type="molecule type" value="Genomic_DNA"/>
</dbReference>
<protein>
    <submittedName>
        <fullName evidence="4">SusC/RagA family TonB-linked outer membrane protein</fullName>
    </submittedName>
</protein>
<evidence type="ECO:0000256" key="2">
    <source>
        <dbReference type="SAM" id="SignalP"/>
    </source>
</evidence>
<comment type="similarity">
    <text evidence="1">Belongs to the TonB-dependent receptor family.</text>
</comment>
<evidence type="ECO:0000256" key="1">
    <source>
        <dbReference type="PROSITE-ProRule" id="PRU01360"/>
    </source>
</evidence>
<evidence type="ECO:0000313" key="5">
    <source>
        <dbReference type="Proteomes" id="UP000308713"/>
    </source>
</evidence>
<organism evidence="4 5">
    <name type="scientific">Allotamlana fucoidanivorans</name>
    <dbReference type="NCBI Taxonomy" id="2583814"/>
    <lineage>
        <taxon>Bacteria</taxon>
        <taxon>Pseudomonadati</taxon>
        <taxon>Bacteroidota</taxon>
        <taxon>Flavobacteriia</taxon>
        <taxon>Flavobacteriales</taxon>
        <taxon>Flavobacteriaceae</taxon>
        <taxon>Allotamlana</taxon>
    </lineage>
</organism>
<dbReference type="Pfam" id="PF07715">
    <property type="entry name" value="Plug"/>
    <property type="match status" value="1"/>
</dbReference>
<feature type="signal peptide" evidence="2">
    <location>
        <begin position="1"/>
        <end position="19"/>
    </location>
</feature>
<dbReference type="Gene3D" id="2.170.130.10">
    <property type="entry name" value="TonB-dependent receptor, plug domain"/>
    <property type="match status" value="1"/>
</dbReference>
<dbReference type="InterPro" id="IPR012910">
    <property type="entry name" value="Plug_dom"/>
</dbReference>
<dbReference type="SUPFAM" id="SSF56935">
    <property type="entry name" value="Porins"/>
    <property type="match status" value="1"/>
</dbReference>
<keyword evidence="1" id="KW-1134">Transmembrane beta strand</keyword>
<comment type="caution">
    <text evidence="4">The sequence shown here is derived from an EMBL/GenBank/DDBJ whole genome shotgun (WGS) entry which is preliminary data.</text>
</comment>
<dbReference type="PROSITE" id="PS52016">
    <property type="entry name" value="TONB_DEPENDENT_REC_3"/>
    <property type="match status" value="1"/>
</dbReference>